<evidence type="ECO:0000313" key="3">
    <source>
        <dbReference type="Proteomes" id="UP000001542"/>
    </source>
</evidence>
<dbReference type="KEGG" id="tva:4768610"/>
<feature type="region of interest" description="Disordered" evidence="1">
    <location>
        <begin position="1"/>
        <end position="24"/>
    </location>
</feature>
<dbReference type="SUPFAM" id="SSF48371">
    <property type="entry name" value="ARM repeat"/>
    <property type="match status" value="1"/>
</dbReference>
<evidence type="ECO:0000256" key="1">
    <source>
        <dbReference type="SAM" id="MobiDB-lite"/>
    </source>
</evidence>
<protein>
    <submittedName>
        <fullName evidence="2">Uncharacterized protein</fullName>
    </submittedName>
</protein>
<name>A2E9M4_TRIV3</name>
<dbReference type="RefSeq" id="XP_001322898.1">
    <property type="nucleotide sequence ID" value="XM_001322863.1"/>
</dbReference>
<organism evidence="2 3">
    <name type="scientific">Trichomonas vaginalis (strain ATCC PRA-98 / G3)</name>
    <dbReference type="NCBI Taxonomy" id="412133"/>
    <lineage>
        <taxon>Eukaryota</taxon>
        <taxon>Metamonada</taxon>
        <taxon>Parabasalia</taxon>
        <taxon>Trichomonadida</taxon>
        <taxon>Trichomonadidae</taxon>
        <taxon>Trichomonas</taxon>
    </lineage>
</organism>
<reference evidence="2" key="2">
    <citation type="journal article" date="2007" name="Science">
        <title>Draft genome sequence of the sexually transmitted pathogen Trichomonas vaginalis.</title>
        <authorList>
            <person name="Carlton J.M."/>
            <person name="Hirt R.P."/>
            <person name="Silva J.C."/>
            <person name="Delcher A.L."/>
            <person name="Schatz M."/>
            <person name="Zhao Q."/>
            <person name="Wortman J.R."/>
            <person name="Bidwell S.L."/>
            <person name="Alsmark U.C.M."/>
            <person name="Besteiro S."/>
            <person name="Sicheritz-Ponten T."/>
            <person name="Noel C.J."/>
            <person name="Dacks J.B."/>
            <person name="Foster P.G."/>
            <person name="Simillion C."/>
            <person name="Van de Peer Y."/>
            <person name="Miranda-Saavedra D."/>
            <person name="Barton G.J."/>
            <person name="Westrop G.D."/>
            <person name="Mueller S."/>
            <person name="Dessi D."/>
            <person name="Fiori P.L."/>
            <person name="Ren Q."/>
            <person name="Paulsen I."/>
            <person name="Zhang H."/>
            <person name="Bastida-Corcuera F.D."/>
            <person name="Simoes-Barbosa A."/>
            <person name="Brown M.T."/>
            <person name="Hayes R.D."/>
            <person name="Mukherjee M."/>
            <person name="Okumura C.Y."/>
            <person name="Schneider R."/>
            <person name="Smith A.J."/>
            <person name="Vanacova S."/>
            <person name="Villalvazo M."/>
            <person name="Haas B.J."/>
            <person name="Pertea M."/>
            <person name="Feldblyum T.V."/>
            <person name="Utterback T.R."/>
            <person name="Shu C.L."/>
            <person name="Osoegawa K."/>
            <person name="de Jong P.J."/>
            <person name="Hrdy I."/>
            <person name="Horvathova L."/>
            <person name="Zubacova Z."/>
            <person name="Dolezal P."/>
            <person name="Malik S.B."/>
            <person name="Logsdon J.M. Jr."/>
            <person name="Henze K."/>
            <person name="Gupta A."/>
            <person name="Wang C.C."/>
            <person name="Dunne R.L."/>
            <person name="Upcroft J.A."/>
            <person name="Upcroft P."/>
            <person name="White O."/>
            <person name="Salzberg S.L."/>
            <person name="Tang P."/>
            <person name="Chiu C.-H."/>
            <person name="Lee Y.-S."/>
            <person name="Embley T.M."/>
            <person name="Coombs G.H."/>
            <person name="Mottram J.C."/>
            <person name="Tachezy J."/>
            <person name="Fraser-Liggett C.M."/>
            <person name="Johnson P.J."/>
        </authorList>
    </citation>
    <scope>NUCLEOTIDE SEQUENCE [LARGE SCALE GENOMIC DNA]</scope>
    <source>
        <strain evidence="2">G3</strain>
    </source>
</reference>
<accession>A2E9M4</accession>
<dbReference type="Gene3D" id="1.25.10.10">
    <property type="entry name" value="Leucine-rich Repeat Variant"/>
    <property type="match status" value="1"/>
</dbReference>
<dbReference type="InParanoid" id="A2E9M4"/>
<dbReference type="Proteomes" id="UP000001542">
    <property type="component" value="Unassembled WGS sequence"/>
</dbReference>
<proteinExistence type="predicted"/>
<dbReference type="OrthoDB" id="10672296at2759"/>
<dbReference type="AlphaFoldDB" id="A2E9M4"/>
<dbReference type="InterPro" id="IPR011989">
    <property type="entry name" value="ARM-like"/>
</dbReference>
<keyword evidence="3" id="KW-1185">Reference proteome</keyword>
<evidence type="ECO:0000313" key="2">
    <source>
        <dbReference type="EMBL" id="EAY10675.1"/>
    </source>
</evidence>
<gene>
    <name evidence="2" type="ORF">TVAG_157520</name>
</gene>
<dbReference type="VEuPathDB" id="TrichDB:TVAGG3_0746180"/>
<dbReference type="EMBL" id="DS113334">
    <property type="protein sequence ID" value="EAY10675.1"/>
    <property type="molecule type" value="Genomic_DNA"/>
</dbReference>
<sequence>MCDEEYKDGSELQKKNLADGGPDEYKESEMELTEIPHASYDQCHKYMKNMAKCESPIGDIIIDFGTEVIPIFNTKFNHAVVTFLLENPNECLDLLDYILNGPIKNIMELPYDVLLENFIQNLPLSLEFLARYMKIASRNPRISLYFIDQGGVSALYRCLSEKENYIFIAQIFYAISNVDLSFHTVYKEEKIDLGYSDPNEIDLDNSDVDELPDQISEEKKFRDISDSLMRSSNEEVRMLLLQTYNNICDKSPQHHSFIANHIISVYHLFKTNPFRKAALEVLSKSLSNLKDAPKFSLIWDQVPALLRSDDKELVAALCSFVSKIVDKYSSDYICDSEIFHEFVEFAQEKCSFIIKKSIVSCLASIIKKCNHENLQTLITQPVVQLFRDFIDDTTNENLDNILVALLRIGQEAEMEGPLDDIIAMQDDIADLTMNDNDLVVDAATELLEFIDFVQNQQ</sequence>
<dbReference type="VEuPathDB" id="TrichDB:TVAG_157520"/>
<dbReference type="InterPro" id="IPR016024">
    <property type="entry name" value="ARM-type_fold"/>
</dbReference>
<feature type="compositionally biased region" description="Basic and acidic residues" evidence="1">
    <location>
        <begin position="7"/>
        <end position="24"/>
    </location>
</feature>
<reference evidence="2" key="1">
    <citation type="submission" date="2006-10" db="EMBL/GenBank/DDBJ databases">
        <authorList>
            <person name="Amadeo P."/>
            <person name="Zhao Q."/>
            <person name="Wortman J."/>
            <person name="Fraser-Liggett C."/>
            <person name="Carlton J."/>
        </authorList>
    </citation>
    <scope>NUCLEOTIDE SEQUENCE</scope>
    <source>
        <strain evidence="2">G3</strain>
    </source>
</reference>